<dbReference type="RefSeq" id="WP_175440900.1">
    <property type="nucleotide sequence ID" value="NZ_LKEU01000020.1"/>
</dbReference>
<reference evidence="1 2" key="1">
    <citation type="submission" date="2015-09" db="EMBL/GenBank/DDBJ databases">
        <title>Genome sequence of Acetobacterium wieringae DSM 1911.</title>
        <authorList>
            <person name="Poehlein A."/>
            <person name="Bengelsdorf F.R."/>
            <person name="Schiel-Bengelsdorf B."/>
            <person name="Duerre P."/>
            <person name="Daniel R."/>
        </authorList>
    </citation>
    <scope>NUCLEOTIDE SEQUENCE [LARGE SCALE GENOMIC DNA]</scope>
    <source>
        <strain evidence="1 2">DSM 1911</strain>
    </source>
</reference>
<dbReference type="Proteomes" id="UP000176244">
    <property type="component" value="Unassembled WGS sequence"/>
</dbReference>
<protein>
    <submittedName>
        <fullName evidence="1">Uncharacterized protein</fullName>
    </submittedName>
</protein>
<gene>
    <name evidence="1" type="ORF">ACWI_09920</name>
</gene>
<name>A0A1F2PL77_9FIRM</name>
<dbReference type="STRING" id="52694.ACWI_09920"/>
<proteinExistence type="predicted"/>
<comment type="caution">
    <text evidence="1">The sequence shown here is derived from an EMBL/GenBank/DDBJ whole genome shotgun (WGS) entry which is preliminary data.</text>
</comment>
<evidence type="ECO:0000313" key="2">
    <source>
        <dbReference type="Proteomes" id="UP000176244"/>
    </source>
</evidence>
<evidence type="ECO:0000313" key="1">
    <source>
        <dbReference type="EMBL" id="OFV71492.1"/>
    </source>
</evidence>
<dbReference type="AlphaFoldDB" id="A0A1F2PL77"/>
<accession>A0A1F2PL77</accession>
<sequence length="48" mass="5515">MEMLLIGFGLITVAEGYLIVKQRRLLDKKELMINRLETGIEKRKQPAG</sequence>
<dbReference type="EMBL" id="LKEU01000020">
    <property type="protein sequence ID" value="OFV71492.1"/>
    <property type="molecule type" value="Genomic_DNA"/>
</dbReference>
<organism evidence="1 2">
    <name type="scientific">Acetobacterium wieringae</name>
    <dbReference type="NCBI Taxonomy" id="52694"/>
    <lineage>
        <taxon>Bacteria</taxon>
        <taxon>Bacillati</taxon>
        <taxon>Bacillota</taxon>
        <taxon>Clostridia</taxon>
        <taxon>Eubacteriales</taxon>
        <taxon>Eubacteriaceae</taxon>
        <taxon>Acetobacterium</taxon>
    </lineage>
</organism>